<accession>A0A9J6BHF3</accession>
<gene>
    <name evidence="11" type="ORF">PVAND_016993</name>
</gene>
<evidence type="ECO:0000256" key="8">
    <source>
        <dbReference type="ARBA" id="ARBA00023170"/>
    </source>
</evidence>
<keyword evidence="3 10" id="KW-0716">Sensory transduction</keyword>
<evidence type="ECO:0000256" key="4">
    <source>
        <dbReference type="ARBA" id="ARBA00022692"/>
    </source>
</evidence>
<evidence type="ECO:0000256" key="2">
    <source>
        <dbReference type="ARBA" id="ARBA00022475"/>
    </source>
</evidence>
<dbReference type="Proteomes" id="UP001107558">
    <property type="component" value="Chromosome 4"/>
</dbReference>
<comment type="subcellular location">
    <subcellularLocation>
        <location evidence="1 10">Cell membrane</location>
        <topology evidence="1 10">Multi-pass membrane protein</topology>
    </subcellularLocation>
</comment>
<comment type="caution">
    <text evidence="11">The sequence shown here is derived from an EMBL/GenBank/DDBJ whole genome shotgun (WGS) entry which is preliminary data.</text>
</comment>
<organism evidence="11 12">
    <name type="scientific">Polypedilum vanderplanki</name>
    <name type="common">Sleeping chironomid midge</name>
    <dbReference type="NCBI Taxonomy" id="319348"/>
    <lineage>
        <taxon>Eukaryota</taxon>
        <taxon>Metazoa</taxon>
        <taxon>Ecdysozoa</taxon>
        <taxon>Arthropoda</taxon>
        <taxon>Hexapoda</taxon>
        <taxon>Insecta</taxon>
        <taxon>Pterygota</taxon>
        <taxon>Neoptera</taxon>
        <taxon>Endopterygota</taxon>
        <taxon>Diptera</taxon>
        <taxon>Nematocera</taxon>
        <taxon>Chironomoidea</taxon>
        <taxon>Chironomidae</taxon>
        <taxon>Chironominae</taxon>
        <taxon>Polypedilum</taxon>
        <taxon>Polypedilum</taxon>
    </lineage>
</organism>
<feature type="transmembrane region" description="Helical" evidence="10">
    <location>
        <begin position="114"/>
        <end position="140"/>
    </location>
</feature>
<evidence type="ECO:0000256" key="9">
    <source>
        <dbReference type="ARBA" id="ARBA00023224"/>
    </source>
</evidence>
<keyword evidence="2" id="KW-1003">Cell membrane</keyword>
<dbReference type="PANTHER" id="PTHR21137:SF35">
    <property type="entry name" value="ODORANT RECEPTOR 19A-RELATED"/>
    <property type="match status" value="1"/>
</dbReference>
<feature type="transmembrane region" description="Helical" evidence="10">
    <location>
        <begin position="229"/>
        <end position="249"/>
    </location>
</feature>
<dbReference type="EMBL" id="JADBJN010000004">
    <property type="protein sequence ID" value="KAG5669096.1"/>
    <property type="molecule type" value="Genomic_DNA"/>
</dbReference>
<proteinExistence type="inferred from homology"/>
<dbReference type="AlphaFoldDB" id="A0A9J6BHF3"/>
<dbReference type="GO" id="GO:0005549">
    <property type="term" value="F:odorant binding"/>
    <property type="evidence" value="ECO:0007669"/>
    <property type="project" value="InterPro"/>
</dbReference>
<feature type="transmembrane region" description="Helical" evidence="10">
    <location>
        <begin position="415"/>
        <end position="437"/>
    </location>
</feature>
<keyword evidence="5 10" id="KW-0552">Olfaction</keyword>
<dbReference type="InterPro" id="IPR004117">
    <property type="entry name" value="7tm6_olfct_rcpt"/>
</dbReference>
<evidence type="ECO:0000256" key="5">
    <source>
        <dbReference type="ARBA" id="ARBA00022725"/>
    </source>
</evidence>
<keyword evidence="12" id="KW-1185">Reference proteome</keyword>
<evidence type="ECO:0000256" key="1">
    <source>
        <dbReference type="ARBA" id="ARBA00004651"/>
    </source>
</evidence>
<evidence type="ECO:0000313" key="11">
    <source>
        <dbReference type="EMBL" id="KAG5669096.1"/>
    </source>
</evidence>
<sequence>MEEIETFKNFSHDLHQSLRNFKHFLSNFVTNLKSFLLKSNHVHSMFIAYNEFFKCEKILQLLGCTFLPTYLEIDLSLRKFHYKIACIGLLTNAIHGHISFVISGNALLRGDKNYVFMFLENLSVTGIFMTVLVKAFLLLFKHKNHLQIIIERIEQYFPKSGTDQVVFKTDKYLKLIKTFYFVLVVHYSEVLLQFCLIPFLHKFWGWYFSNDVQWEPILSLIYPFDQQQPIIYCMIYLLNFWLLMVLAFISSATDLLFASMTNVLSMEFDNLAQIISGIDWDDDDNHEEAEEKAIEKLKILINVHNDLCDIAQNLNNIFSPLLLINMVASICSLCIFAFLAASKVSNFFLIKYSAAFVGVFLQIYIHCYFGEQLTNSSNGVADGVYNSAWYKASPKFRKMAMMIMKRAQREQKIRAWKFANVNLNFFYWIVTTAHSYYSFLSGVYTH</sequence>
<protein>
    <recommendedName>
        <fullName evidence="10">Odorant receptor</fullName>
    </recommendedName>
</protein>
<dbReference type="OrthoDB" id="6617147at2759"/>
<evidence type="ECO:0000256" key="7">
    <source>
        <dbReference type="ARBA" id="ARBA00023136"/>
    </source>
</evidence>
<keyword evidence="7 10" id="KW-0472">Membrane</keyword>
<dbReference type="GO" id="GO:0004984">
    <property type="term" value="F:olfactory receptor activity"/>
    <property type="evidence" value="ECO:0007669"/>
    <property type="project" value="InterPro"/>
</dbReference>
<evidence type="ECO:0000313" key="12">
    <source>
        <dbReference type="Proteomes" id="UP001107558"/>
    </source>
</evidence>
<keyword evidence="8 10" id="KW-0675">Receptor</keyword>
<evidence type="ECO:0000256" key="3">
    <source>
        <dbReference type="ARBA" id="ARBA00022606"/>
    </source>
</evidence>
<dbReference type="Pfam" id="PF02949">
    <property type="entry name" value="7tm_6"/>
    <property type="match status" value="1"/>
</dbReference>
<evidence type="ECO:0000256" key="10">
    <source>
        <dbReference type="RuleBase" id="RU351113"/>
    </source>
</evidence>
<keyword evidence="6 10" id="KW-1133">Transmembrane helix</keyword>
<dbReference type="PANTHER" id="PTHR21137">
    <property type="entry name" value="ODORANT RECEPTOR"/>
    <property type="match status" value="1"/>
</dbReference>
<reference evidence="11" key="1">
    <citation type="submission" date="2021-03" db="EMBL/GenBank/DDBJ databases">
        <title>Chromosome level genome of the anhydrobiotic midge Polypedilum vanderplanki.</title>
        <authorList>
            <person name="Yoshida Y."/>
            <person name="Kikawada T."/>
            <person name="Gusev O."/>
        </authorList>
    </citation>
    <scope>NUCLEOTIDE SEQUENCE</scope>
    <source>
        <strain evidence="11">NIAS01</strain>
        <tissue evidence="11">Whole body or cell culture</tissue>
    </source>
</reference>
<feature type="transmembrane region" description="Helical" evidence="10">
    <location>
        <begin position="347"/>
        <end position="369"/>
    </location>
</feature>
<feature type="transmembrane region" description="Helical" evidence="10">
    <location>
        <begin position="84"/>
        <end position="108"/>
    </location>
</feature>
<keyword evidence="9 10" id="KW-0807">Transducer</keyword>
<feature type="transmembrane region" description="Helical" evidence="10">
    <location>
        <begin position="321"/>
        <end position="341"/>
    </location>
</feature>
<comment type="similarity">
    <text evidence="10">Belongs to the insect chemoreceptor superfamily. Heteromeric odorant receptor channel (TC 1.A.69) family.</text>
</comment>
<keyword evidence="4 10" id="KW-0812">Transmembrane</keyword>
<dbReference type="GO" id="GO:0005886">
    <property type="term" value="C:plasma membrane"/>
    <property type="evidence" value="ECO:0007669"/>
    <property type="project" value="UniProtKB-SubCell"/>
</dbReference>
<evidence type="ECO:0000256" key="6">
    <source>
        <dbReference type="ARBA" id="ARBA00022989"/>
    </source>
</evidence>
<name>A0A9J6BHF3_POLVA</name>
<feature type="transmembrane region" description="Helical" evidence="10">
    <location>
        <begin position="178"/>
        <end position="200"/>
    </location>
</feature>
<dbReference type="GO" id="GO:0007165">
    <property type="term" value="P:signal transduction"/>
    <property type="evidence" value="ECO:0007669"/>
    <property type="project" value="UniProtKB-KW"/>
</dbReference>